<evidence type="ECO:0000313" key="2">
    <source>
        <dbReference type="Proteomes" id="UP001279734"/>
    </source>
</evidence>
<dbReference type="EMBL" id="BSYO01000014">
    <property type="protein sequence ID" value="GMH15016.1"/>
    <property type="molecule type" value="Genomic_DNA"/>
</dbReference>
<sequence length="70" mass="7881">MTDVLIGSKCDLAHQWAVNKEQGKQFAKGHGLLFLEASARTLQNVDELMVKRVILHYFLAGLHKDCCKDP</sequence>
<dbReference type="AlphaFoldDB" id="A0AAD3XSR6"/>
<proteinExistence type="predicted"/>
<dbReference type="InterPro" id="IPR001806">
    <property type="entry name" value="Small_GTPase"/>
</dbReference>
<dbReference type="Proteomes" id="UP001279734">
    <property type="component" value="Unassembled WGS sequence"/>
</dbReference>
<dbReference type="Gene3D" id="3.40.50.300">
    <property type="entry name" value="P-loop containing nucleotide triphosphate hydrolases"/>
    <property type="match status" value="1"/>
</dbReference>
<keyword evidence="2" id="KW-1185">Reference proteome</keyword>
<evidence type="ECO:0000313" key="1">
    <source>
        <dbReference type="EMBL" id="GMH15016.1"/>
    </source>
</evidence>
<name>A0AAD3XSR6_NEPGR</name>
<accession>A0AAD3XSR6</accession>
<organism evidence="1 2">
    <name type="scientific">Nepenthes gracilis</name>
    <name type="common">Slender pitcher plant</name>
    <dbReference type="NCBI Taxonomy" id="150966"/>
    <lineage>
        <taxon>Eukaryota</taxon>
        <taxon>Viridiplantae</taxon>
        <taxon>Streptophyta</taxon>
        <taxon>Embryophyta</taxon>
        <taxon>Tracheophyta</taxon>
        <taxon>Spermatophyta</taxon>
        <taxon>Magnoliopsida</taxon>
        <taxon>eudicotyledons</taxon>
        <taxon>Gunneridae</taxon>
        <taxon>Pentapetalae</taxon>
        <taxon>Caryophyllales</taxon>
        <taxon>Nepenthaceae</taxon>
        <taxon>Nepenthes</taxon>
    </lineage>
</organism>
<gene>
    <name evidence="1" type="ORF">Nepgr_016857</name>
</gene>
<dbReference type="GO" id="GO:0005525">
    <property type="term" value="F:GTP binding"/>
    <property type="evidence" value="ECO:0007669"/>
    <property type="project" value="InterPro"/>
</dbReference>
<reference evidence="1" key="1">
    <citation type="submission" date="2023-05" db="EMBL/GenBank/DDBJ databases">
        <title>Nepenthes gracilis genome sequencing.</title>
        <authorList>
            <person name="Fukushima K."/>
        </authorList>
    </citation>
    <scope>NUCLEOTIDE SEQUENCE</scope>
    <source>
        <strain evidence="1">SING2019-196</strain>
    </source>
</reference>
<comment type="caution">
    <text evidence="1">The sequence shown here is derived from an EMBL/GenBank/DDBJ whole genome shotgun (WGS) entry which is preliminary data.</text>
</comment>
<dbReference type="GO" id="GO:0003924">
    <property type="term" value="F:GTPase activity"/>
    <property type="evidence" value="ECO:0007669"/>
    <property type="project" value="InterPro"/>
</dbReference>
<protein>
    <submittedName>
        <fullName evidence="1">Uncharacterized protein</fullName>
    </submittedName>
</protein>
<dbReference type="InterPro" id="IPR027417">
    <property type="entry name" value="P-loop_NTPase"/>
</dbReference>
<dbReference type="SUPFAM" id="SSF52540">
    <property type="entry name" value="P-loop containing nucleoside triphosphate hydrolases"/>
    <property type="match status" value="1"/>
</dbReference>
<dbReference type="Pfam" id="PF00071">
    <property type="entry name" value="Ras"/>
    <property type="match status" value="1"/>
</dbReference>